<name>A0A0F6YJS3_9BACT</name>
<dbReference type="AlphaFoldDB" id="A0A0F6YJS3"/>
<dbReference type="EMBL" id="CP011125">
    <property type="protein sequence ID" value="AKF08407.1"/>
    <property type="molecule type" value="Genomic_DNA"/>
</dbReference>
<protein>
    <submittedName>
        <fullName evidence="1">Uncharacterized protein</fullName>
    </submittedName>
</protein>
<reference evidence="1 2" key="1">
    <citation type="submission" date="2015-03" db="EMBL/GenBank/DDBJ databases">
        <title>Genome assembly of Sandaracinus amylolyticus DSM 53668.</title>
        <authorList>
            <person name="Sharma G."/>
            <person name="Subramanian S."/>
        </authorList>
    </citation>
    <scope>NUCLEOTIDE SEQUENCE [LARGE SCALE GENOMIC DNA]</scope>
    <source>
        <strain evidence="1 2">DSM 53668</strain>
    </source>
</reference>
<sequence>MRAMLLEVRRADDGGAGDGDGGVDLRDFLGTRDRGPRIRCPKCRWEPRSHDRWQCECLHVWNTFDTRGRCPACAKQWRMTQCLRCHALSSHDDWYEER</sequence>
<dbReference type="KEGG" id="samy:DB32_005556"/>
<gene>
    <name evidence="1" type="ORF">DB32_005556</name>
</gene>
<proteinExistence type="predicted"/>
<organism evidence="1 2">
    <name type="scientific">Sandaracinus amylolyticus</name>
    <dbReference type="NCBI Taxonomy" id="927083"/>
    <lineage>
        <taxon>Bacteria</taxon>
        <taxon>Pseudomonadati</taxon>
        <taxon>Myxococcota</taxon>
        <taxon>Polyangia</taxon>
        <taxon>Polyangiales</taxon>
        <taxon>Sandaracinaceae</taxon>
        <taxon>Sandaracinus</taxon>
    </lineage>
</organism>
<evidence type="ECO:0000313" key="1">
    <source>
        <dbReference type="EMBL" id="AKF08407.1"/>
    </source>
</evidence>
<dbReference type="STRING" id="927083.DB32_005556"/>
<dbReference type="Proteomes" id="UP000034883">
    <property type="component" value="Chromosome"/>
</dbReference>
<evidence type="ECO:0000313" key="2">
    <source>
        <dbReference type="Proteomes" id="UP000034883"/>
    </source>
</evidence>
<keyword evidence="2" id="KW-1185">Reference proteome</keyword>
<accession>A0A0F6YJS3</accession>